<feature type="region of interest" description="Disordered" evidence="1">
    <location>
        <begin position="23"/>
        <end position="67"/>
    </location>
</feature>
<organism evidence="2 3">
    <name type="scientific">Liparis tanakae</name>
    <name type="common">Tanaka's snailfish</name>
    <dbReference type="NCBI Taxonomy" id="230148"/>
    <lineage>
        <taxon>Eukaryota</taxon>
        <taxon>Metazoa</taxon>
        <taxon>Chordata</taxon>
        <taxon>Craniata</taxon>
        <taxon>Vertebrata</taxon>
        <taxon>Euteleostomi</taxon>
        <taxon>Actinopterygii</taxon>
        <taxon>Neopterygii</taxon>
        <taxon>Teleostei</taxon>
        <taxon>Neoteleostei</taxon>
        <taxon>Acanthomorphata</taxon>
        <taxon>Eupercaria</taxon>
        <taxon>Perciformes</taxon>
        <taxon>Cottioidei</taxon>
        <taxon>Cottales</taxon>
        <taxon>Liparidae</taxon>
        <taxon>Liparis</taxon>
    </lineage>
</organism>
<comment type="caution">
    <text evidence="2">The sequence shown here is derived from an EMBL/GenBank/DDBJ whole genome shotgun (WGS) entry which is preliminary data.</text>
</comment>
<dbReference type="EMBL" id="SRLO01000793">
    <property type="protein sequence ID" value="TNN46361.1"/>
    <property type="molecule type" value="Genomic_DNA"/>
</dbReference>
<feature type="region of interest" description="Disordered" evidence="1">
    <location>
        <begin position="101"/>
        <end position="120"/>
    </location>
</feature>
<dbReference type="Proteomes" id="UP000314294">
    <property type="component" value="Unassembled WGS sequence"/>
</dbReference>
<sequence length="270" mass="30338">MKLQNQRLFKTLIQLDGRFHSGNGAQRVSLKYRDPPGNPEAARPRRKEPKPEREREESCLTSSPPVPTSLTPSALCVFLRRWSLQAGGVREEVDRWRDWSGPLRGEEEEEEEEEACRNRPAPALPSAAHAFRPAAADRRPAEGQRRSFRHEDVVTTTHAAADRRTTRHDYRLGDAQEPHSCSSVRATQHAARSSLLWAGPSTAMLRLRPVSFLSSLAKEMTFFLSSRTTWKQNGSHHRHPGTTDRSTRCSGLAADAFLEPVSLVTSSIRT</sequence>
<evidence type="ECO:0000313" key="2">
    <source>
        <dbReference type="EMBL" id="TNN46361.1"/>
    </source>
</evidence>
<accession>A0A4Z2FZF4</accession>
<evidence type="ECO:0000256" key="1">
    <source>
        <dbReference type="SAM" id="MobiDB-lite"/>
    </source>
</evidence>
<keyword evidence="3" id="KW-1185">Reference proteome</keyword>
<protein>
    <submittedName>
        <fullName evidence="2">Uncharacterized protein</fullName>
    </submittedName>
</protein>
<feature type="compositionally biased region" description="Basic and acidic residues" evidence="1">
    <location>
        <begin position="49"/>
        <end position="58"/>
    </location>
</feature>
<name>A0A4Z2FZF4_9TELE</name>
<gene>
    <name evidence="2" type="ORF">EYF80_043449</name>
</gene>
<reference evidence="2 3" key="1">
    <citation type="submission" date="2019-03" db="EMBL/GenBank/DDBJ databases">
        <title>First draft genome of Liparis tanakae, snailfish: a comprehensive survey of snailfish specific genes.</title>
        <authorList>
            <person name="Kim W."/>
            <person name="Song I."/>
            <person name="Jeong J.-H."/>
            <person name="Kim D."/>
            <person name="Kim S."/>
            <person name="Ryu S."/>
            <person name="Song J.Y."/>
            <person name="Lee S.K."/>
        </authorList>
    </citation>
    <scope>NUCLEOTIDE SEQUENCE [LARGE SCALE GENOMIC DNA]</scope>
    <source>
        <tissue evidence="2">Muscle</tissue>
    </source>
</reference>
<dbReference type="AlphaFoldDB" id="A0A4Z2FZF4"/>
<proteinExistence type="predicted"/>
<evidence type="ECO:0000313" key="3">
    <source>
        <dbReference type="Proteomes" id="UP000314294"/>
    </source>
</evidence>